<evidence type="ECO:0000313" key="2">
    <source>
        <dbReference type="Proteomes" id="UP000887565"/>
    </source>
</evidence>
<dbReference type="Proteomes" id="UP000887565">
    <property type="component" value="Unplaced"/>
</dbReference>
<evidence type="ECO:0000256" key="1">
    <source>
        <dbReference type="SAM" id="MobiDB-lite"/>
    </source>
</evidence>
<feature type="compositionally biased region" description="Basic residues" evidence="1">
    <location>
        <begin position="1"/>
        <end position="11"/>
    </location>
</feature>
<evidence type="ECO:0000313" key="3">
    <source>
        <dbReference type="WBParaSite" id="nRc.2.0.1.t38952-RA"/>
    </source>
</evidence>
<feature type="compositionally biased region" description="Basic and acidic residues" evidence="1">
    <location>
        <begin position="57"/>
        <end position="68"/>
    </location>
</feature>
<reference evidence="3" key="1">
    <citation type="submission" date="2022-11" db="UniProtKB">
        <authorList>
            <consortium name="WormBaseParasite"/>
        </authorList>
    </citation>
    <scope>IDENTIFICATION</scope>
</reference>
<dbReference type="AlphaFoldDB" id="A0A915KKK4"/>
<feature type="region of interest" description="Disordered" evidence="1">
    <location>
        <begin position="1"/>
        <end position="68"/>
    </location>
</feature>
<proteinExistence type="predicted"/>
<keyword evidence="2" id="KW-1185">Reference proteome</keyword>
<organism evidence="2 3">
    <name type="scientific">Romanomermis culicivorax</name>
    <name type="common">Nematode worm</name>
    <dbReference type="NCBI Taxonomy" id="13658"/>
    <lineage>
        <taxon>Eukaryota</taxon>
        <taxon>Metazoa</taxon>
        <taxon>Ecdysozoa</taxon>
        <taxon>Nematoda</taxon>
        <taxon>Enoplea</taxon>
        <taxon>Dorylaimia</taxon>
        <taxon>Mermithida</taxon>
        <taxon>Mermithoidea</taxon>
        <taxon>Mermithidae</taxon>
        <taxon>Romanomermis</taxon>
    </lineage>
</organism>
<name>A0A915KKK4_ROMCU</name>
<protein>
    <submittedName>
        <fullName evidence="3">Uncharacterized protein</fullName>
    </submittedName>
</protein>
<feature type="compositionally biased region" description="Low complexity" evidence="1">
    <location>
        <begin position="40"/>
        <end position="54"/>
    </location>
</feature>
<sequence>MYRLRRQHNCPRKLEKQLKDVSMPARKTFPPPPHNYQGAPEEPQLQPQQQPLQQNETPREPLPRAGDR</sequence>
<accession>A0A915KKK4</accession>
<dbReference type="WBParaSite" id="nRc.2.0.1.t38952-RA">
    <property type="protein sequence ID" value="nRc.2.0.1.t38952-RA"/>
    <property type="gene ID" value="nRc.2.0.1.g38952"/>
</dbReference>